<reference evidence="1" key="2">
    <citation type="submission" date="2016-06" db="EMBL/GenBank/DDBJ databases">
        <title>The genome of a short-lived fish provides insights into sex chromosome evolution and the genetic control of aging.</title>
        <authorList>
            <person name="Reichwald K."/>
            <person name="Felder M."/>
            <person name="Petzold A."/>
            <person name="Koch P."/>
            <person name="Groth M."/>
            <person name="Platzer M."/>
        </authorList>
    </citation>
    <scope>NUCLEOTIDE SEQUENCE</scope>
    <source>
        <tissue evidence="1">Brain</tissue>
    </source>
</reference>
<name>A0A1A7ZXZ3_NOTFU</name>
<reference evidence="1" key="1">
    <citation type="submission" date="2016-05" db="EMBL/GenBank/DDBJ databases">
        <authorList>
            <person name="Lavstsen T."/>
            <person name="Jespersen J.S."/>
        </authorList>
    </citation>
    <scope>NUCLEOTIDE SEQUENCE</scope>
    <source>
        <tissue evidence="1">Brain</tissue>
    </source>
</reference>
<feature type="non-terminal residue" evidence="1">
    <location>
        <position position="69"/>
    </location>
</feature>
<sequence length="69" mass="7779">MIGCRGGADSGNFCNPKVLHCQYQKMQPDIMVVRDSMQQTFVWRRKEIADGMAVEDVLKKYPFLGVPSG</sequence>
<dbReference type="AlphaFoldDB" id="A0A1A7ZXZ3"/>
<organism evidence="1">
    <name type="scientific">Nothobranchius furzeri</name>
    <name type="common">Turquoise killifish</name>
    <dbReference type="NCBI Taxonomy" id="105023"/>
    <lineage>
        <taxon>Eukaryota</taxon>
        <taxon>Metazoa</taxon>
        <taxon>Chordata</taxon>
        <taxon>Craniata</taxon>
        <taxon>Vertebrata</taxon>
        <taxon>Euteleostomi</taxon>
        <taxon>Actinopterygii</taxon>
        <taxon>Neopterygii</taxon>
        <taxon>Teleostei</taxon>
        <taxon>Neoteleostei</taxon>
        <taxon>Acanthomorphata</taxon>
        <taxon>Ovalentaria</taxon>
        <taxon>Atherinomorphae</taxon>
        <taxon>Cyprinodontiformes</taxon>
        <taxon>Nothobranchiidae</taxon>
        <taxon>Nothobranchius</taxon>
    </lineage>
</organism>
<protein>
    <submittedName>
        <fullName evidence="1">Uncharacterized protein</fullName>
    </submittedName>
</protein>
<evidence type="ECO:0000313" key="1">
    <source>
        <dbReference type="EMBL" id="SBP47767.1"/>
    </source>
</evidence>
<accession>A0A1A7ZXZ3</accession>
<gene>
    <name evidence="1" type="primary">Nfu_g_1_000179</name>
</gene>
<dbReference type="EMBL" id="HADY01009282">
    <property type="protein sequence ID" value="SBP47767.1"/>
    <property type="molecule type" value="Transcribed_RNA"/>
</dbReference>
<proteinExistence type="predicted"/>